<dbReference type="PANTHER" id="PTHR35007:SF3">
    <property type="entry name" value="POSSIBLE CONSERVED ALANINE RICH MEMBRANE PROTEIN"/>
    <property type="match status" value="1"/>
</dbReference>
<feature type="compositionally biased region" description="Basic and acidic residues" evidence="6">
    <location>
        <begin position="30"/>
        <end position="45"/>
    </location>
</feature>
<accession>A0ABS7FR80</accession>
<evidence type="ECO:0000256" key="6">
    <source>
        <dbReference type="SAM" id="MobiDB-lite"/>
    </source>
</evidence>
<dbReference type="InterPro" id="IPR018076">
    <property type="entry name" value="T2SS_GspF_dom"/>
</dbReference>
<keyword evidence="10" id="KW-1185">Reference proteome</keyword>
<evidence type="ECO:0000313" key="10">
    <source>
        <dbReference type="Proteomes" id="UP000774570"/>
    </source>
</evidence>
<dbReference type="InterPro" id="IPR042094">
    <property type="entry name" value="T2SS_GspF_sf"/>
</dbReference>
<name>A0ABS7FR80_9ACTN</name>
<dbReference type="PANTHER" id="PTHR35007">
    <property type="entry name" value="INTEGRAL MEMBRANE PROTEIN-RELATED"/>
    <property type="match status" value="1"/>
</dbReference>
<comment type="caution">
    <text evidence="9">The sequence shown here is derived from an EMBL/GenBank/DDBJ whole genome shotgun (WGS) entry which is preliminary data.</text>
</comment>
<dbReference type="Proteomes" id="UP000774570">
    <property type="component" value="Unassembled WGS sequence"/>
</dbReference>
<gene>
    <name evidence="9" type="ORF">K1Y72_11080</name>
</gene>
<feature type="transmembrane region" description="Helical" evidence="7">
    <location>
        <begin position="80"/>
        <end position="103"/>
    </location>
</feature>
<feature type="region of interest" description="Disordered" evidence="6">
    <location>
        <begin position="19"/>
        <end position="68"/>
    </location>
</feature>
<protein>
    <submittedName>
        <fullName evidence="9">Type II secretion system F family protein</fullName>
    </submittedName>
</protein>
<keyword evidence="5 7" id="KW-0472">Membrane</keyword>
<keyword evidence="2" id="KW-1003">Cell membrane</keyword>
<evidence type="ECO:0000313" key="9">
    <source>
        <dbReference type="EMBL" id="MBW8482914.1"/>
    </source>
</evidence>
<dbReference type="EMBL" id="JAIBOA010000006">
    <property type="protein sequence ID" value="MBW8482914.1"/>
    <property type="molecule type" value="Genomic_DNA"/>
</dbReference>
<feature type="domain" description="Type II secretion system protein GspF" evidence="8">
    <location>
        <begin position="130"/>
        <end position="250"/>
    </location>
</feature>
<sequence>MTSLLLAAACAALTACLILKPPEPPPARRPRPDTLRSHSTARPEDPSPLSTGEEADHRDAHHHSRAKDRLLRHGATGMTAALAVIVLGGPTGLVTGAIAAVAVDRSFRHLEGSDARDRRARLIADLPIAVDLLGACLRGGTPWNEALDAVAGAVGGPLEDELRGVGTRIRLGADPADAWAALAADPTLAPLARTAVRTARSGAAMAPTLARLARDQRRTAGAAAAARARSAGILALLPLGLCFLPAFVFLGIVPAVVGIAATLDFSW</sequence>
<evidence type="ECO:0000259" key="8">
    <source>
        <dbReference type="Pfam" id="PF00482"/>
    </source>
</evidence>
<keyword evidence="4 7" id="KW-1133">Transmembrane helix</keyword>
<feature type="transmembrane region" description="Helical" evidence="7">
    <location>
        <begin position="233"/>
        <end position="261"/>
    </location>
</feature>
<comment type="subcellular location">
    <subcellularLocation>
        <location evidence="1">Cell membrane</location>
        <topology evidence="1">Multi-pass membrane protein</topology>
    </subcellularLocation>
</comment>
<dbReference type="Gene3D" id="1.20.81.30">
    <property type="entry name" value="Type II secretion system (T2SS), domain F"/>
    <property type="match status" value="1"/>
</dbReference>
<evidence type="ECO:0000256" key="4">
    <source>
        <dbReference type="ARBA" id="ARBA00022989"/>
    </source>
</evidence>
<evidence type="ECO:0000256" key="1">
    <source>
        <dbReference type="ARBA" id="ARBA00004651"/>
    </source>
</evidence>
<keyword evidence="3 7" id="KW-0812">Transmembrane</keyword>
<dbReference type="Pfam" id="PF00482">
    <property type="entry name" value="T2SSF"/>
    <property type="match status" value="1"/>
</dbReference>
<evidence type="ECO:0000256" key="7">
    <source>
        <dbReference type="SAM" id="Phobius"/>
    </source>
</evidence>
<reference evidence="9 10" key="1">
    <citation type="submission" date="2021-07" db="EMBL/GenBank/DDBJ databases">
        <title>Actinomadura sp. PM05-2 isolated from lichen.</title>
        <authorList>
            <person name="Somphong A."/>
            <person name="Phongsopitanun W."/>
            <person name="Tanasupawat S."/>
            <person name="Peongsungnone V."/>
        </authorList>
    </citation>
    <scope>NUCLEOTIDE SEQUENCE [LARGE SCALE GENOMIC DNA]</scope>
    <source>
        <strain evidence="9 10">PM05-2</strain>
    </source>
</reference>
<organism evidence="9 10">
    <name type="scientific">Actinomadura parmotrematis</name>
    <dbReference type="NCBI Taxonomy" id="2864039"/>
    <lineage>
        <taxon>Bacteria</taxon>
        <taxon>Bacillati</taxon>
        <taxon>Actinomycetota</taxon>
        <taxon>Actinomycetes</taxon>
        <taxon>Streptosporangiales</taxon>
        <taxon>Thermomonosporaceae</taxon>
        <taxon>Actinomadura</taxon>
    </lineage>
</organism>
<proteinExistence type="predicted"/>
<evidence type="ECO:0000256" key="3">
    <source>
        <dbReference type="ARBA" id="ARBA00022692"/>
    </source>
</evidence>
<evidence type="ECO:0000256" key="2">
    <source>
        <dbReference type="ARBA" id="ARBA00022475"/>
    </source>
</evidence>
<evidence type="ECO:0000256" key="5">
    <source>
        <dbReference type="ARBA" id="ARBA00023136"/>
    </source>
</evidence>